<feature type="repeat" description="ANK" evidence="5">
    <location>
        <begin position="271"/>
        <end position="303"/>
    </location>
</feature>
<dbReference type="Pfam" id="PF06479">
    <property type="entry name" value="Ribonuc_2-5A"/>
    <property type="match status" value="1"/>
</dbReference>
<dbReference type="Proteomes" id="UP001623349">
    <property type="component" value="Unassembled WGS sequence"/>
</dbReference>
<dbReference type="InterPro" id="IPR010513">
    <property type="entry name" value="KEN_dom"/>
</dbReference>
<dbReference type="PROSITE" id="PS51392">
    <property type="entry name" value="KEN"/>
    <property type="match status" value="1"/>
</dbReference>
<evidence type="ECO:0000256" key="1">
    <source>
        <dbReference type="ARBA" id="ARBA00022737"/>
    </source>
</evidence>
<dbReference type="CDD" id="cd10423">
    <property type="entry name" value="RNase_RNase-L"/>
    <property type="match status" value="1"/>
</dbReference>
<evidence type="ECO:0000256" key="4">
    <source>
        <dbReference type="ARBA" id="ARBA00023043"/>
    </source>
</evidence>
<evidence type="ECO:0000259" key="7">
    <source>
        <dbReference type="PROSITE" id="PS50011"/>
    </source>
</evidence>
<dbReference type="Pfam" id="PF00069">
    <property type="entry name" value="Pkinase"/>
    <property type="match status" value="1"/>
</dbReference>
<evidence type="ECO:0000256" key="2">
    <source>
        <dbReference type="ARBA" id="ARBA00022741"/>
    </source>
</evidence>
<keyword evidence="2" id="KW-0547">Nucleotide-binding</keyword>
<dbReference type="Pfam" id="PF00023">
    <property type="entry name" value="Ank"/>
    <property type="match status" value="2"/>
</dbReference>
<gene>
    <name evidence="9" type="ORF">APTSU1_000078300</name>
</gene>
<dbReference type="PROSITE" id="PS50297">
    <property type="entry name" value="ANK_REP_REGION"/>
    <property type="match status" value="4"/>
</dbReference>
<dbReference type="PANTHER" id="PTHR24141">
    <property type="entry name" value="2-5A-DEPENDENT RIBONUCLEASE"/>
    <property type="match status" value="1"/>
</dbReference>
<dbReference type="InterPro" id="IPR002110">
    <property type="entry name" value="Ankyrin_rpt"/>
</dbReference>
<feature type="compositionally biased region" description="Polar residues" evidence="6">
    <location>
        <begin position="553"/>
        <end position="563"/>
    </location>
</feature>
<feature type="domain" description="Protein kinase" evidence="7">
    <location>
        <begin position="364"/>
        <end position="644"/>
    </location>
</feature>
<name>A0ABQ0EEH8_APOSI</name>
<feature type="repeat" description="ANK" evidence="5">
    <location>
        <begin position="166"/>
        <end position="199"/>
    </location>
</feature>
<dbReference type="Pfam" id="PF12796">
    <property type="entry name" value="Ank_2"/>
    <property type="match status" value="2"/>
</dbReference>
<feature type="repeat" description="ANK" evidence="5">
    <location>
        <begin position="123"/>
        <end position="155"/>
    </location>
</feature>
<dbReference type="InterPro" id="IPR036770">
    <property type="entry name" value="Ankyrin_rpt-contain_sf"/>
</dbReference>
<keyword evidence="1" id="KW-0677">Repeat</keyword>
<protein>
    <submittedName>
        <fullName evidence="9">2-5A-dependent ribonuclease</fullName>
    </submittedName>
</protein>
<keyword evidence="4 5" id="KW-0040">ANK repeat</keyword>
<keyword evidence="3" id="KW-0067">ATP-binding</keyword>
<dbReference type="PROSITE" id="PS50011">
    <property type="entry name" value="PROTEIN_KINASE_DOM"/>
    <property type="match status" value="1"/>
</dbReference>
<dbReference type="Gene3D" id="1.25.40.20">
    <property type="entry name" value="Ankyrin repeat-containing domain"/>
    <property type="match status" value="1"/>
</dbReference>
<organism evidence="9 10">
    <name type="scientific">Apodemus speciosus</name>
    <name type="common">Large Japanese field mouse</name>
    <dbReference type="NCBI Taxonomy" id="105296"/>
    <lineage>
        <taxon>Eukaryota</taxon>
        <taxon>Metazoa</taxon>
        <taxon>Chordata</taxon>
        <taxon>Craniata</taxon>
        <taxon>Vertebrata</taxon>
        <taxon>Euteleostomi</taxon>
        <taxon>Mammalia</taxon>
        <taxon>Eutheria</taxon>
        <taxon>Euarchontoglires</taxon>
        <taxon>Glires</taxon>
        <taxon>Rodentia</taxon>
        <taxon>Myomorpha</taxon>
        <taxon>Muroidea</taxon>
        <taxon>Muridae</taxon>
        <taxon>Murinae</taxon>
        <taxon>Apodemus</taxon>
    </lineage>
</organism>
<proteinExistence type="predicted"/>
<evidence type="ECO:0000256" key="5">
    <source>
        <dbReference type="PROSITE-ProRule" id="PRU00023"/>
    </source>
</evidence>
<feature type="repeat" description="ANK" evidence="5">
    <location>
        <begin position="237"/>
        <end position="270"/>
    </location>
</feature>
<keyword evidence="10" id="KW-1185">Reference proteome</keyword>
<evidence type="ECO:0000256" key="6">
    <source>
        <dbReference type="SAM" id="MobiDB-lite"/>
    </source>
</evidence>
<evidence type="ECO:0000256" key="3">
    <source>
        <dbReference type="ARBA" id="ARBA00022840"/>
    </source>
</evidence>
<feature type="region of interest" description="Disordered" evidence="6">
    <location>
        <begin position="552"/>
        <end position="575"/>
    </location>
</feature>
<dbReference type="PROSITE" id="PS50088">
    <property type="entry name" value="ANK_REPEAT"/>
    <property type="match status" value="7"/>
</dbReference>
<dbReference type="SUPFAM" id="SSF56112">
    <property type="entry name" value="Protein kinase-like (PK-like)"/>
    <property type="match status" value="1"/>
</dbReference>
<dbReference type="InterPro" id="IPR011009">
    <property type="entry name" value="Kinase-like_dom_sf"/>
</dbReference>
<evidence type="ECO:0000313" key="9">
    <source>
        <dbReference type="EMBL" id="GAB1285553.1"/>
    </source>
</evidence>
<accession>A0ABQ0EEH8</accession>
<dbReference type="SMART" id="SM00248">
    <property type="entry name" value="ANK"/>
    <property type="match status" value="8"/>
</dbReference>
<dbReference type="PANTHER" id="PTHR24141:SF1">
    <property type="entry name" value="2-5A-DEPENDENT RIBONUCLEASE"/>
    <property type="match status" value="1"/>
</dbReference>
<reference evidence="9 10" key="1">
    <citation type="submission" date="2024-08" db="EMBL/GenBank/DDBJ databases">
        <title>The draft genome of Apodemus speciosus.</title>
        <authorList>
            <person name="Nabeshima K."/>
            <person name="Suzuki S."/>
            <person name="Onuma M."/>
        </authorList>
    </citation>
    <scope>NUCLEOTIDE SEQUENCE [LARGE SCALE GENOMIC DNA]</scope>
    <source>
        <strain evidence="9">IB14-021</strain>
    </source>
</reference>
<feature type="repeat" description="ANK" evidence="5">
    <location>
        <begin position="200"/>
        <end position="236"/>
    </location>
</feature>
<dbReference type="SMART" id="SM00580">
    <property type="entry name" value="PUG"/>
    <property type="match status" value="1"/>
</dbReference>
<dbReference type="EMBL" id="BAAFST010000001">
    <property type="protein sequence ID" value="GAB1285553.1"/>
    <property type="molecule type" value="Genomic_DNA"/>
</dbReference>
<evidence type="ECO:0000259" key="8">
    <source>
        <dbReference type="PROSITE" id="PS51392"/>
    </source>
</evidence>
<dbReference type="PRINTS" id="PR01415">
    <property type="entry name" value="ANKYRIN"/>
</dbReference>
<evidence type="ECO:0000313" key="10">
    <source>
        <dbReference type="Proteomes" id="UP001623349"/>
    </source>
</evidence>
<feature type="repeat" description="ANK" evidence="5">
    <location>
        <begin position="90"/>
        <end position="122"/>
    </location>
</feature>
<dbReference type="Gene3D" id="1.20.1440.180">
    <property type="entry name" value="KEN domain"/>
    <property type="match status" value="1"/>
</dbReference>
<comment type="caution">
    <text evidence="9">The sequence shown here is derived from an EMBL/GenBank/DDBJ whole genome shotgun (WGS) entry which is preliminary data.</text>
</comment>
<dbReference type="InterPro" id="IPR038357">
    <property type="entry name" value="KEN_sf"/>
</dbReference>
<dbReference type="InterPro" id="IPR042745">
    <property type="entry name" value="RNase-L_RNase"/>
</dbReference>
<dbReference type="SUPFAM" id="SSF48403">
    <property type="entry name" value="Ankyrin repeat"/>
    <property type="match status" value="1"/>
</dbReference>
<dbReference type="Gene3D" id="1.10.510.10">
    <property type="entry name" value="Transferase(Phosphotransferase) domain 1"/>
    <property type="match status" value="2"/>
</dbReference>
<feature type="domain" description="KEN" evidence="8">
    <location>
        <begin position="657"/>
        <end position="791"/>
    </location>
</feature>
<sequence length="804" mass="90848">METTDPNTPQGGSASAGGQRTVGKANLLLIEAVNKGDVDWVQQLLEQGADPNVCEYWGWTPLHCAAQIGRVDIVKLLLRHGADPHRRKKNGATPFIIAGINGDVNLLEILLDRGADINEHDDNGFTAFMEAAESGNVEALRFLFAKGADVNLRRQTLEHKLRTKQGGATALMSAAEKGHPEVLRILLNDMKAEVDARDNMGRNALIRALLNDDCKNVEEITSILIQHGADVNVRAEGGKTPLISAVKRKHTGLVQMLLSQEGINMDDRDNDGKTALLIAVEKQLKEIVQLLLERGADTKCGDLVGIARRNHNLCLINILQLYEANHDTNPPAGDWLPHSSHWGKALKRLHSIPRPMIGKLKIFKDDDYKIADTSEGAVYLGIYDHREVAVKVFCENSTRGRKEVSCLRDCRDHSNLVAFYGSEDHKGCLYVCVSLCEWTLEEFLKVPREEPVENGEDKFAHSVLLSIFEGVRKLHSHGYTHQDLQPQNILIDSKKAVRLADFDQSIQCMGESWMVKRDLETGCLFQDFQEAYLNTSKVPSANDFLPKDKANELPSQLYSNSPTKHQRKSRDRGSRQFLERDLGRLVLYVVKKGEIPFETLKAQNDEELLTISPDEETKDLIRCLFSPGENVENCLMDLLGHPFFWTWEKNDHDNSITLSRFGTLRKVGNESDIKVRKSTSELLKLLQPQTLETSRSFDQWTSKIDKYVMDKMNHFYESNKNYYQDTVGDLLKFIRNIGEHINEKKNRKMKAILGDPSRYFQETFPDLVIYIYKKLKETEYRKHFPQAPPRLSVPEAAGPGGTQS</sequence>
<dbReference type="InterPro" id="IPR000719">
    <property type="entry name" value="Prot_kinase_dom"/>
</dbReference>
<feature type="repeat" description="ANK" evidence="5">
    <location>
        <begin position="57"/>
        <end position="89"/>
    </location>
</feature>